<comment type="similarity">
    <text evidence="2">Belongs to the bHLH protein family.</text>
</comment>
<proteinExistence type="inferred from homology"/>
<feature type="compositionally biased region" description="Polar residues" evidence="6">
    <location>
        <begin position="206"/>
        <end position="215"/>
    </location>
</feature>
<evidence type="ECO:0000256" key="5">
    <source>
        <dbReference type="ARBA" id="ARBA00023242"/>
    </source>
</evidence>
<keyword evidence="5" id="KW-0539">Nucleus</keyword>
<feature type="region of interest" description="Disordered" evidence="6">
    <location>
        <begin position="161"/>
        <end position="241"/>
    </location>
</feature>
<evidence type="ECO:0000259" key="7">
    <source>
        <dbReference type="PROSITE" id="PS50888"/>
    </source>
</evidence>
<comment type="caution">
    <text evidence="8">The sequence shown here is derived from an EMBL/GenBank/DDBJ whole genome shotgun (WGS) entry which is preliminary data.</text>
</comment>
<dbReference type="PROSITE" id="PS50888">
    <property type="entry name" value="BHLH"/>
    <property type="match status" value="1"/>
</dbReference>
<dbReference type="InterPro" id="IPR011598">
    <property type="entry name" value="bHLH_dom"/>
</dbReference>
<dbReference type="OrthoDB" id="690068at2759"/>
<dbReference type="EMBL" id="JAAALK010000080">
    <property type="protein sequence ID" value="KAG8092925.1"/>
    <property type="molecule type" value="Genomic_DNA"/>
</dbReference>
<evidence type="ECO:0000256" key="4">
    <source>
        <dbReference type="ARBA" id="ARBA00023163"/>
    </source>
</evidence>
<reference evidence="8" key="1">
    <citation type="journal article" date="2021" name="bioRxiv">
        <title>Whole Genome Assembly and Annotation of Northern Wild Rice, Zizania palustris L., Supports a Whole Genome Duplication in the Zizania Genus.</title>
        <authorList>
            <person name="Haas M."/>
            <person name="Kono T."/>
            <person name="Macchietto M."/>
            <person name="Millas R."/>
            <person name="McGilp L."/>
            <person name="Shao M."/>
            <person name="Duquette J."/>
            <person name="Hirsch C.N."/>
            <person name="Kimball J."/>
        </authorList>
    </citation>
    <scope>NUCLEOTIDE SEQUENCE</scope>
    <source>
        <tissue evidence="8">Fresh leaf tissue</tissue>
    </source>
</reference>
<evidence type="ECO:0000256" key="6">
    <source>
        <dbReference type="SAM" id="MobiDB-lite"/>
    </source>
</evidence>
<dbReference type="Pfam" id="PF00010">
    <property type="entry name" value="HLH"/>
    <property type="match status" value="1"/>
</dbReference>
<feature type="compositionally biased region" description="Pro residues" evidence="6">
    <location>
        <begin position="414"/>
        <end position="432"/>
    </location>
</feature>
<dbReference type="GO" id="GO:0046983">
    <property type="term" value="F:protein dimerization activity"/>
    <property type="evidence" value="ECO:0007669"/>
    <property type="project" value="InterPro"/>
</dbReference>
<keyword evidence="3" id="KW-0805">Transcription regulation</keyword>
<feature type="compositionally biased region" description="Polar residues" evidence="6">
    <location>
        <begin position="161"/>
        <end position="174"/>
    </location>
</feature>
<dbReference type="GO" id="GO:0003700">
    <property type="term" value="F:DNA-binding transcription factor activity"/>
    <property type="evidence" value="ECO:0007669"/>
    <property type="project" value="InterPro"/>
</dbReference>
<evidence type="ECO:0000256" key="1">
    <source>
        <dbReference type="ARBA" id="ARBA00004123"/>
    </source>
</evidence>
<sequence length="432" mass="46370">MNHFLPDWNTSMDDAFAQLGEDDGLVELLWCNGHVVMQSQTPRKPPRPEKKAAAAAAMPEDEPAPWFQYPVDDALEKDLFSELFGEMTAAADARSACKEERGAVTALQSRLMTAHAAREKTEFGEVDDARGVSDVVMAQTGGDLKSAAATAETGESSMLTIGSSICGSNQTQTPGAAPPLGNAKPSTARAHHTATVVSSSMSPSSCTAKTESPGASGSGKRKHRHLDATASVGPSEDVESESAAVTCDPLQKLTTAKRRRAAEVHNLSERRRRDRINEKMRALQELIPHCNKTDKASMLDEAIEYLKSLQLQLQMMWMGGGMAAPPVMFPAAGVHQYMQRMGSPHMVSMPRMPPFMAPPSGAVQSSPVTHMPAVGMADPYARCLAVDHLQPPSPMGMSFYQLAASKNMQQQQKPPAPASNLPPPAPAVPHRR</sequence>
<evidence type="ECO:0000256" key="3">
    <source>
        <dbReference type="ARBA" id="ARBA00023015"/>
    </source>
</evidence>
<organism evidence="8 9">
    <name type="scientific">Zizania palustris</name>
    <name type="common">Northern wild rice</name>
    <dbReference type="NCBI Taxonomy" id="103762"/>
    <lineage>
        <taxon>Eukaryota</taxon>
        <taxon>Viridiplantae</taxon>
        <taxon>Streptophyta</taxon>
        <taxon>Embryophyta</taxon>
        <taxon>Tracheophyta</taxon>
        <taxon>Spermatophyta</taxon>
        <taxon>Magnoliopsida</taxon>
        <taxon>Liliopsida</taxon>
        <taxon>Poales</taxon>
        <taxon>Poaceae</taxon>
        <taxon>BOP clade</taxon>
        <taxon>Oryzoideae</taxon>
        <taxon>Oryzeae</taxon>
        <taxon>Zizaniinae</taxon>
        <taxon>Zizania</taxon>
    </lineage>
</organism>
<protein>
    <recommendedName>
        <fullName evidence="7">BHLH domain-containing protein</fullName>
    </recommendedName>
</protein>
<feature type="region of interest" description="Disordered" evidence="6">
    <location>
        <begin position="403"/>
        <end position="432"/>
    </location>
</feature>
<keyword evidence="4" id="KW-0804">Transcription</keyword>
<dbReference type="Proteomes" id="UP000729402">
    <property type="component" value="Unassembled WGS sequence"/>
</dbReference>
<accession>A0A8J5WKG8</accession>
<dbReference type="GO" id="GO:0005634">
    <property type="term" value="C:nucleus"/>
    <property type="evidence" value="ECO:0007669"/>
    <property type="project" value="UniProtKB-SubCell"/>
</dbReference>
<evidence type="ECO:0000256" key="2">
    <source>
        <dbReference type="ARBA" id="ARBA00005510"/>
    </source>
</evidence>
<dbReference type="CDD" id="cd11445">
    <property type="entry name" value="bHLH_AtPIF_like"/>
    <property type="match status" value="1"/>
</dbReference>
<name>A0A8J5WKG8_ZIZPA</name>
<keyword evidence="9" id="KW-1185">Reference proteome</keyword>
<evidence type="ECO:0000313" key="9">
    <source>
        <dbReference type="Proteomes" id="UP000729402"/>
    </source>
</evidence>
<feature type="domain" description="BHLH" evidence="7">
    <location>
        <begin position="260"/>
        <end position="309"/>
    </location>
</feature>
<comment type="subcellular location">
    <subcellularLocation>
        <location evidence="1">Nucleus</location>
    </subcellularLocation>
</comment>
<dbReference type="InterPro" id="IPR044273">
    <property type="entry name" value="PIF3-like"/>
</dbReference>
<dbReference type="PANTHER" id="PTHR46807">
    <property type="entry name" value="TRANSCRIPTION FACTOR PIF3"/>
    <property type="match status" value="1"/>
</dbReference>
<evidence type="ECO:0000313" key="8">
    <source>
        <dbReference type="EMBL" id="KAG8092925.1"/>
    </source>
</evidence>
<dbReference type="PANTHER" id="PTHR46807:SF7">
    <property type="entry name" value="BHLH DOMAIN-CONTAINING PROTEIN"/>
    <property type="match status" value="1"/>
</dbReference>
<dbReference type="FunFam" id="4.10.280.10:FF:000004">
    <property type="entry name" value="Basic helix-loop-helix transcription factor"/>
    <property type="match status" value="1"/>
</dbReference>
<dbReference type="SMART" id="SM00353">
    <property type="entry name" value="HLH"/>
    <property type="match status" value="1"/>
</dbReference>
<gene>
    <name evidence="8" type="ORF">GUJ93_ZPchr0012g21761</name>
</gene>
<feature type="compositionally biased region" description="Polar residues" evidence="6">
    <location>
        <begin position="404"/>
        <end position="413"/>
    </location>
</feature>
<dbReference type="EMBL" id="JAAALK010000080">
    <property type="protein sequence ID" value="KAG8092924.1"/>
    <property type="molecule type" value="Genomic_DNA"/>
</dbReference>
<reference evidence="8" key="2">
    <citation type="submission" date="2021-02" db="EMBL/GenBank/DDBJ databases">
        <authorList>
            <person name="Kimball J.A."/>
            <person name="Haas M.W."/>
            <person name="Macchietto M."/>
            <person name="Kono T."/>
            <person name="Duquette J."/>
            <person name="Shao M."/>
        </authorList>
    </citation>
    <scope>NUCLEOTIDE SEQUENCE</scope>
    <source>
        <tissue evidence="8">Fresh leaf tissue</tissue>
    </source>
</reference>
<feature type="region of interest" description="Disordered" evidence="6">
    <location>
        <begin position="38"/>
        <end position="59"/>
    </location>
</feature>
<dbReference type="AlphaFoldDB" id="A0A8J5WKG8"/>
<dbReference type="InterPro" id="IPR047265">
    <property type="entry name" value="PIF1-like_bHLH"/>
</dbReference>